<feature type="coiled-coil region" evidence="2">
    <location>
        <begin position="189"/>
        <end position="259"/>
    </location>
</feature>
<dbReference type="Pfam" id="PF13863">
    <property type="entry name" value="DUF4200"/>
    <property type="match status" value="1"/>
</dbReference>
<dbReference type="PANTHER" id="PTHR21683:SF2">
    <property type="entry name" value="COILED-COIL DOMAIN-CONTAINING PROTEIN 42 LIKE-2-LIKE"/>
    <property type="match status" value="1"/>
</dbReference>
<dbReference type="InterPro" id="IPR025252">
    <property type="entry name" value="DUF4200"/>
</dbReference>
<organism evidence="5 6">
    <name type="scientific">Musca domestica</name>
    <name type="common">House fly</name>
    <dbReference type="NCBI Taxonomy" id="7370"/>
    <lineage>
        <taxon>Eukaryota</taxon>
        <taxon>Metazoa</taxon>
        <taxon>Ecdysozoa</taxon>
        <taxon>Arthropoda</taxon>
        <taxon>Hexapoda</taxon>
        <taxon>Insecta</taxon>
        <taxon>Pterygota</taxon>
        <taxon>Neoptera</taxon>
        <taxon>Endopterygota</taxon>
        <taxon>Diptera</taxon>
        <taxon>Brachycera</taxon>
        <taxon>Muscomorpha</taxon>
        <taxon>Muscoidea</taxon>
        <taxon>Muscidae</taxon>
        <taxon>Musca</taxon>
    </lineage>
</organism>
<evidence type="ECO:0000256" key="1">
    <source>
        <dbReference type="ARBA" id="ARBA00023054"/>
    </source>
</evidence>
<feature type="region of interest" description="Disordered" evidence="3">
    <location>
        <begin position="321"/>
        <end position="347"/>
    </location>
</feature>
<sequence>MPRLKPTTKVDVIGNLDLSPEKAVGDYIESKQQKEFFVKPPNWDSAGDSIELLYIRNEREHAAMMRLQDEMLANAKTQAAGNAARIRKLYKIHANLRKRFIEVNNFIKDCSDKKRIAEKKVAEETAMHKELREKIAQYKTSIEELTHFRDVLKATVKEFEPYEKVLEEVVEKSDIFESVKDCMDRCDALMLAQVEISRLEQEKLQEIEEMRKRMVKLTNEAALTVLGLKNDLAELERSYNEARAECSKWEKIMANAKDTVATHDLNKDRALDGIHYMYRLLCKRRNMDPLYQRNEIEKQLDYIKDEIELLIEVNKECAKQQDKWKLSPKAKSEKLGKQKKESFETKT</sequence>
<gene>
    <name evidence="6" type="primary">LOC101898732</name>
</gene>
<dbReference type="AlphaFoldDB" id="A0A9J7D0B5"/>
<dbReference type="GO" id="GO:0005856">
    <property type="term" value="C:cytoskeleton"/>
    <property type="evidence" value="ECO:0007669"/>
    <property type="project" value="UniProtKB-ARBA"/>
</dbReference>
<name>A0A9J7D0B5_MUSDO</name>
<dbReference type="PANTHER" id="PTHR21683">
    <property type="entry name" value="COILED-COIL DOMAIN-CONTAINING PROTEIN 42 LIKE-2-LIKE-RELATED"/>
    <property type="match status" value="1"/>
</dbReference>
<reference evidence="6" key="1">
    <citation type="submission" date="2025-08" db="UniProtKB">
        <authorList>
            <consortium name="RefSeq"/>
        </authorList>
    </citation>
    <scope>IDENTIFICATION</scope>
    <source>
        <strain evidence="6">Aabys</strain>
        <tissue evidence="6">Whole body</tissue>
    </source>
</reference>
<protein>
    <submittedName>
        <fullName evidence="6">Coiled-coil domain-containing protein 42 like-2-like</fullName>
    </submittedName>
</protein>
<dbReference type="KEGG" id="mde:101898732"/>
<accession>A0A9J7D0B5</accession>
<evidence type="ECO:0000313" key="6">
    <source>
        <dbReference type="RefSeq" id="XP_005188553.3"/>
    </source>
</evidence>
<dbReference type="InterPro" id="IPR051147">
    <property type="entry name" value="CFAP_domain-containing"/>
</dbReference>
<dbReference type="OrthoDB" id="10264298at2759"/>
<feature type="coiled-coil region" evidence="2">
    <location>
        <begin position="114"/>
        <end position="141"/>
    </location>
</feature>
<evidence type="ECO:0000256" key="3">
    <source>
        <dbReference type="SAM" id="MobiDB-lite"/>
    </source>
</evidence>
<evidence type="ECO:0000259" key="4">
    <source>
        <dbReference type="Pfam" id="PF13863"/>
    </source>
</evidence>
<keyword evidence="5" id="KW-1185">Reference proteome</keyword>
<evidence type="ECO:0000256" key="2">
    <source>
        <dbReference type="SAM" id="Coils"/>
    </source>
</evidence>
<keyword evidence="1 2" id="KW-0175">Coiled coil</keyword>
<dbReference type="RefSeq" id="XP_005188553.3">
    <property type="nucleotide sequence ID" value="XM_005188496.3"/>
</dbReference>
<proteinExistence type="predicted"/>
<dbReference type="Proteomes" id="UP001652621">
    <property type="component" value="Unplaced"/>
</dbReference>
<dbReference type="VEuPathDB" id="VectorBase:MDOMA2_006247"/>
<dbReference type="GeneID" id="101898732"/>
<evidence type="ECO:0000313" key="5">
    <source>
        <dbReference type="Proteomes" id="UP001652621"/>
    </source>
</evidence>
<feature type="domain" description="DUF4200" evidence="4">
    <location>
        <begin position="54"/>
        <end position="172"/>
    </location>
</feature>